<keyword evidence="3" id="KW-1003">Cell membrane</keyword>
<reference evidence="7 8" key="1">
    <citation type="submission" date="2020-08" db="EMBL/GenBank/DDBJ databases">
        <title>Genomic Encyclopedia of Type Strains, Phase III (KMG-III): the genomes of soil and plant-associated and newly described type strains.</title>
        <authorList>
            <person name="Whitman W."/>
        </authorList>
    </citation>
    <scope>NUCLEOTIDE SEQUENCE [LARGE SCALE GENOMIC DNA]</scope>
    <source>
        <strain evidence="7 8">CECT 8799</strain>
    </source>
</reference>
<evidence type="ECO:0000313" key="8">
    <source>
        <dbReference type="Proteomes" id="UP000535937"/>
    </source>
</evidence>
<gene>
    <name evidence="7" type="ORF">FHS09_002909</name>
</gene>
<evidence type="ECO:0000313" key="7">
    <source>
        <dbReference type="EMBL" id="MBB3062065.1"/>
    </source>
</evidence>
<evidence type="ECO:0000256" key="2">
    <source>
        <dbReference type="ARBA" id="ARBA00010488"/>
    </source>
</evidence>
<keyword evidence="8" id="KW-1185">Reference proteome</keyword>
<dbReference type="AlphaFoldDB" id="A0A7W4ZBA0"/>
<evidence type="ECO:0000256" key="6">
    <source>
        <dbReference type="ARBA" id="ARBA00023136"/>
    </source>
</evidence>
<dbReference type="GO" id="GO:0005886">
    <property type="term" value="C:plasma membrane"/>
    <property type="evidence" value="ECO:0007669"/>
    <property type="project" value="UniProtKB-SubCell"/>
</dbReference>
<protein>
    <submittedName>
        <fullName evidence="7">CDP-glycerol glycerophosphotransferase</fullName>
        <ecNumber evidence="7">2.7.8.12</ecNumber>
    </submittedName>
</protein>
<dbReference type="GO" id="GO:0047355">
    <property type="term" value="F:CDP-glycerol glycerophosphotransferase activity"/>
    <property type="evidence" value="ECO:0007669"/>
    <property type="project" value="UniProtKB-EC"/>
</dbReference>
<dbReference type="EMBL" id="JACHWZ010000013">
    <property type="protein sequence ID" value="MBB3062065.1"/>
    <property type="molecule type" value="Genomic_DNA"/>
</dbReference>
<comment type="subcellular location">
    <subcellularLocation>
        <location evidence="1">Cell membrane</location>
        <topology evidence="1">Peripheral membrane protein</topology>
    </subcellularLocation>
</comment>
<dbReference type="PANTHER" id="PTHR37316">
    <property type="entry name" value="TEICHOIC ACID GLYCEROL-PHOSPHATE PRIMASE"/>
    <property type="match status" value="1"/>
</dbReference>
<evidence type="ECO:0000256" key="1">
    <source>
        <dbReference type="ARBA" id="ARBA00004202"/>
    </source>
</evidence>
<dbReference type="Proteomes" id="UP000535937">
    <property type="component" value="Unassembled WGS sequence"/>
</dbReference>
<keyword evidence="4 7" id="KW-0808">Transferase</keyword>
<evidence type="ECO:0000256" key="4">
    <source>
        <dbReference type="ARBA" id="ARBA00022679"/>
    </source>
</evidence>
<sequence>MKAVTQRLLAVKYYFRSLMVRPRPDIWLFYINRHQTFEGNIRALWNYCNARGEVQTYLIDYRGEGRPADVSEAQYVPGGSRREIHLRLRCRYCFISHSQRLALGKFSLVRSSRLVNLWHGIPIKAIGNLDERFTNHQFHREFRKSRRIKLFSVASVLERSIIAGAFVSEAKKIKVFGLPRNDFLGMPYTELPGASQQLVMRARSAKAGRRFLLYAPTFRDYDRSSVGLGKDDLHWLEPLLQRHNALLGIRPHPRDLDLYRELIDSSERIVDCSQAVYDDVSCLMREVDLLISDFSSIWVDYLLLDRPIVFYAWDLQRYMESRGFAVPFDRVLPSDFSETTEQLQGALEEALREDAPVPARQQWVKGLFHQYPDFGSCARLYRYLQDWTEAET</sequence>
<comment type="caution">
    <text evidence="7">The sequence shown here is derived from an EMBL/GenBank/DDBJ whole genome shotgun (WGS) entry which is preliminary data.</text>
</comment>
<keyword evidence="5" id="KW-0777">Teichoic acid biosynthesis</keyword>
<dbReference type="Gene3D" id="3.40.50.11820">
    <property type="match status" value="1"/>
</dbReference>
<evidence type="ECO:0000256" key="5">
    <source>
        <dbReference type="ARBA" id="ARBA00022944"/>
    </source>
</evidence>
<dbReference type="Gene3D" id="3.40.50.12580">
    <property type="match status" value="1"/>
</dbReference>
<dbReference type="Pfam" id="PF04464">
    <property type="entry name" value="Glyphos_transf"/>
    <property type="match status" value="1"/>
</dbReference>
<dbReference type="SUPFAM" id="SSF53756">
    <property type="entry name" value="UDP-Glycosyltransferase/glycogen phosphorylase"/>
    <property type="match status" value="1"/>
</dbReference>
<evidence type="ECO:0000256" key="3">
    <source>
        <dbReference type="ARBA" id="ARBA00022475"/>
    </source>
</evidence>
<comment type="similarity">
    <text evidence="2">Belongs to the CDP-glycerol glycerophosphotransferase family.</text>
</comment>
<dbReference type="RefSeq" id="WP_183461027.1">
    <property type="nucleotide sequence ID" value="NZ_JACHWZ010000013.1"/>
</dbReference>
<dbReference type="InterPro" id="IPR051612">
    <property type="entry name" value="Teichoic_Acid_Biosynth"/>
</dbReference>
<accession>A0A7W4ZBA0</accession>
<dbReference type="PANTHER" id="PTHR37316:SF3">
    <property type="entry name" value="TEICHOIC ACID GLYCEROL-PHOSPHATE TRANSFERASE"/>
    <property type="match status" value="1"/>
</dbReference>
<dbReference type="InterPro" id="IPR043148">
    <property type="entry name" value="TagF_C"/>
</dbReference>
<keyword evidence="6" id="KW-0472">Membrane</keyword>
<dbReference type="InterPro" id="IPR043149">
    <property type="entry name" value="TagF_N"/>
</dbReference>
<dbReference type="EC" id="2.7.8.12" evidence="7"/>
<dbReference type="GO" id="GO:0019350">
    <property type="term" value="P:teichoic acid biosynthetic process"/>
    <property type="evidence" value="ECO:0007669"/>
    <property type="project" value="UniProtKB-KW"/>
</dbReference>
<organism evidence="7 8">
    <name type="scientific">Microbulbifer rhizosphaerae</name>
    <dbReference type="NCBI Taxonomy" id="1562603"/>
    <lineage>
        <taxon>Bacteria</taxon>
        <taxon>Pseudomonadati</taxon>
        <taxon>Pseudomonadota</taxon>
        <taxon>Gammaproteobacteria</taxon>
        <taxon>Cellvibrionales</taxon>
        <taxon>Microbulbiferaceae</taxon>
        <taxon>Microbulbifer</taxon>
    </lineage>
</organism>
<proteinExistence type="inferred from homology"/>
<name>A0A7W4ZBA0_9GAMM</name>
<dbReference type="InterPro" id="IPR007554">
    <property type="entry name" value="Glycerophosphate_synth"/>
</dbReference>